<accession>A0A0B2R7G2</accession>
<name>A0A0B2R7G2_GLYSO</name>
<proteinExistence type="predicted"/>
<dbReference type="AlphaFoldDB" id="A0A0B2R7G2"/>
<gene>
    <name evidence="1" type="ORF">glysoja_025527</name>
</gene>
<sequence length="91" mass="10471">MSISTNLMLTVKDINQILKDNTKNLKNLTVLNFDKCEFLRQIPDVSNLPNLEELSFEYCENLITFHNSIGVLNKLQILSAEGCWKLRLDLS</sequence>
<dbReference type="Gene3D" id="3.80.10.10">
    <property type="entry name" value="Ribonuclease Inhibitor"/>
    <property type="match status" value="1"/>
</dbReference>
<evidence type="ECO:0000313" key="1">
    <source>
        <dbReference type="EMBL" id="KHN27722.1"/>
    </source>
</evidence>
<reference evidence="1" key="1">
    <citation type="submission" date="2014-07" db="EMBL/GenBank/DDBJ databases">
        <title>Identification of a novel salt tolerance gene in wild soybean by whole-genome sequencing.</title>
        <authorList>
            <person name="Lam H.-M."/>
            <person name="Qi X."/>
            <person name="Li M.-W."/>
            <person name="Liu X."/>
            <person name="Xie M."/>
            <person name="Ni M."/>
            <person name="Xu X."/>
        </authorList>
    </citation>
    <scope>NUCLEOTIDE SEQUENCE [LARGE SCALE GENOMIC DNA]</scope>
    <source>
        <tissue evidence="1">Root</tissue>
    </source>
</reference>
<dbReference type="InterPro" id="IPR032675">
    <property type="entry name" value="LRR_dom_sf"/>
</dbReference>
<dbReference type="EMBL" id="KN653085">
    <property type="protein sequence ID" value="KHN27722.1"/>
    <property type="molecule type" value="Genomic_DNA"/>
</dbReference>
<organism evidence="1">
    <name type="scientific">Glycine soja</name>
    <name type="common">Wild soybean</name>
    <dbReference type="NCBI Taxonomy" id="3848"/>
    <lineage>
        <taxon>Eukaryota</taxon>
        <taxon>Viridiplantae</taxon>
        <taxon>Streptophyta</taxon>
        <taxon>Embryophyta</taxon>
        <taxon>Tracheophyta</taxon>
        <taxon>Spermatophyta</taxon>
        <taxon>Magnoliopsida</taxon>
        <taxon>eudicotyledons</taxon>
        <taxon>Gunneridae</taxon>
        <taxon>Pentapetalae</taxon>
        <taxon>rosids</taxon>
        <taxon>fabids</taxon>
        <taxon>Fabales</taxon>
        <taxon>Fabaceae</taxon>
        <taxon>Papilionoideae</taxon>
        <taxon>50 kb inversion clade</taxon>
        <taxon>NPAAA clade</taxon>
        <taxon>indigoferoid/millettioid clade</taxon>
        <taxon>Phaseoleae</taxon>
        <taxon>Glycine</taxon>
        <taxon>Glycine subgen. Soja</taxon>
    </lineage>
</organism>
<protein>
    <submittedName>
        <fullName evidence="1">Uncharacterized protein</fullName>
    </submittedName>
</protein>
<dbReference type="SUPFAM" id="SSF52058">
    <property type="entry name" value="L domain-like"/>
    <property type="match status" value="1"/>
</dbReference>
<dbReference type="Proteomes" id="UP000053555">
    <property type="component" value="Unassembled WGS sequence"/>
</dbReference>